<dbReference type="PANTHER" id="PTHR45656:SF15">
    <property type="entry name" value="SUSHI DOMAIN-CONTAINING PROTEIN"/>
    <property type="match status" value="1"/>
</dbReference>
<evidence type="ECO:0000259" key="4">
    <source>
        <dbReference type="PROSITE" id="PS50923"/>
    </source>
</evidence>
<dbReference type="CDD" id="cd00033">
    <property type="entry name" value="CCP"/>
    <property type="match status" value="1"/>
</dbReference>
<evidence type="ECO:0000256" key="3">
    <source>
        <dbReference type="PROSITE-ProRule" id="PRU00302"/>
    </source>
</evidence>
<proteinExistence type="predicted"/>
<protein>
    <submittedName>
        <fullName evidence="5">DAF factor</fullName>
    </submittedName>
</protein>
<sequence>CAGPARLRFAALSEEDSRRNFFPVGTNVSYDCRPGYENISEISPSSTCLEDLTWSQPAELCRRRSCRAPGELPGGRMGPLTDLQLGARVAVSCEDG</sequence>
<organism evidence="5 6">
    <name type="scientific">Erithacus rubecula</name>
    <name type="common">European robin</name>
    <dbReference type="NCBI Taxonomy" id="37610"/>
    <lineage>
        <taxon>Eukaryota</taxon>
        <taxon>Metazoa</taxon>
        <taxon>Chordata</taxon>
        <taxon>Craniata</taxon>
        <taxon>Vertebrata</taxon>
        <taxon>Euteleostomi</taxon>
        <taxon>Archelosauria</taxon>
        <taxon>Archosauria</taxon>
        <taxon>Dinosauria</taxon>
        <taxon>Saurischia</taxon>
        <taxon>Theropoda</taxon>
        <taxon>Coelurosauria</taxon>
        <taxon>Aves</taxon>
        <taxon>Neognathae</taxon>
        <taxon>Neoaves</taxon>
        <taxon>Telluraves</taxon>
        <taxon>Australaves</taxon>
        <taxon>Passeriformes</taxon>
        <taxon>Turdidae</taxon>
        <taxon>Erithacus</taxon>
    </lineage>
</organism>
<evidence type="ECO:0000256" key="2">
    <source>
        <dbReference type="ARBA" id="ARBA00023157"/>
    </source>
</evidence>
<evidence type="ECO:0000313" key="6">
    <source>
        <dbReference type="Proteomes" id="UP000529965"/>
    </source>
</evidence>
<dbReference type="InterPro" id="IPR035976">
    <property type="entry name" value="Sushi/SCR/CCP_sf"/>
</dbReference>
<dbReference type="SUPFAM" id="SSF57535">
    <property type="entry name" value="Complement control module/SCR domain"/>
    <property type="match status" value="1"/>
</dbReference>
<dbReference type="InterPro" id="IPR051277">
    <property type="entry name" value="SEZ6_CSMD_C4BPB_Regulators"/>
</dbReference>
<keyword evidence="2" id="KW-1015">Disulfide bond</keyword>
<dbReference type="Gene3D" id="2.10.70.10">
    <property type="entry name" value="Complement Module, domain 1"/>
    <property type="match status" value="1"/>
</dbReference>
<dbReference type="Proteomes" id="UP000529965">
    <property type="component" value="Unassembled WGS sequence"/>
</dbReference>
<accession>A0A7K7G398</accession>
<comment type="caution">
    <text evidence="5">The sequence shown here is derived from an EMBL/GenBank/DDBJ whole genome shotgun (WGS) entry which is preliminary data.</text>
</comment>
<dbReference type="PROSITE" id="PS50923">
    <property type="entry name" value="SUSHI"/>
    <property type="match status" value="1"/>
</dbReference>
<keyword evidence="6" id="KW-1185">Reference proteome</keyword>
<gene>
    <name evidence="5" type="primary">Cd55_3</name>
    <name evidence="5" type="ORF">ERIRUB_R06573</name>
</gene>
<keyword evidence="3" id="KW-0768">Sushi</keyword>
<evidence type="ECO:0000256" key="1">
    <source>
        <dbReference type="ARBA" id="ARBA00022737"/>
    </source>
</evidence>
<dbReference type="SMART" id="SM00032">
    <property type="entry name" value="CCP"/>
    <property type="match status" value="1"/>
</dbReference>
<comment type="caution">
    <text evidence="3">Lacks conserved residue(s) required for the propagation of feature annotation.</text>
</comment>
<evidence type="ECO:0000313" key="5">
    <source>
        <dbReference type="EMBL" id="NWY64032.1"/>
    </source>
</evidence>
<feature type="non-terminal residue" evidence="5">
    <location>
        <position position="96"/>
    </location>
</feature>
<dbReference type="EMBL" id="VZSK01000073">
    <property type="protein sequence ID" value="NWY64032.1"/>
    <property type="molecule type" value="Genomic_DNA"/>
</dbReference>
<dbReference type="AlphaFoldDB" id="A0A7K7G398"/>
<feature type="non-terminal residue" evidence="5">
    <location>
        <position position="1"/>
    </location>
</feature>
<dbReference type="InterPro" id="IPR000436">
    <property type="entry name" value="Sushi_SCR_CCP_dom"/>
</dbReference>
<feature type="domain" description="Sushi" evidence="4">
    <location>
        <begin position="1"/>
        <end position="63"/>
    </location>
</feature>
<dbReference type="Pfam" id="PF00084">
    <property type="entry name" value="Sushi"/>
    <property type="match status" value="1"/>
</dbReference>
<keyword evidence="1" id="KW-0677">Repeat</keyword>
<reference evidence="5 6" key="1">
    <citation type="submission" date="2019-09" db="EMBL/GenBank/DDBJ databases">
        <title>Bird 10,000 Genomes (B10K) Project - Family phase.</title>
        <authorList>
            <person name="Zhang G."/>
        </authorList>
    </citation>
    <scope>NUCLEOTIDE SEQUENCE [LARGE SCALE GENOMIC DNA]</scope>
    <source>
        <strain evidence="5">OUT-0015</strain>
        <tissue evidence="5">Blood</tissue>
    </source>
</reference>
<name>A0A7K7G398_ERIRU</name>
<dbReference type="PANTHER" id="PTHR45656">
    <property type="entry name" value="PROTEIN CBR-CLEC-78"/>
    <property type="match status" value="1"/>
</dbReference>